<protein>
    <submittedName>
        <fullName evidence="1">Histidine phosphatase superfamily, clade-1</fullName>
    </submittedName>
</protein>
<evidence type="ECO:0000313" key="1">
    <source>
        <dbReference type="EMBL" id="OMO69571.1"/>
    </source>
</evidence>
<accession>A0A1R3HGW6</accession>
<organism evidence="1 2">
    <name type="scientific">Corchorus capsularis</name>
    <name type="common">Jute</name>
    <dbReference type="NCBI Taxonomy" id="210143"/>
    <lineage>
        <taxon>Eukaryota</taxon>
        <taxon>Viridiplantae</taxon>
        <taxon>Streptophyta</taxon>
        <taxon>Embryophyta</taxon>
        <taxon>Tracheophyta</taxon>
        <taxon>Spermatophyta</taxon>
        <taxon>Magnoliopsida</taxon>
        <taxon>eudicotyledons</taxon>
        <taxon>Gunneridae</taxon>
        <taxon>Pentapetalae</taxon>
        <taxon>rosids</taxon>
        <taxon>malvids</taxon>
        <taxon>Malvales</taxon>
        <taxon>Malvaceae</taxon>
        <taxon>Grewioideae</taxon>
        <taxon>Apeibeae</taxon>
        <taxon>Corchorus</taxon>
    </lineage>
</organism>
<dbReference type="CDD" id="cd07040">
    <property type="entry name" value="HP"/>
    <property type="match status" value="1"/>
</dbReference>
<gene>
    <name evidence="1" type="ORF">CCACVL1_19424</name>
</gene>
<dbReference type="InterPro" id="IPR029033">
    <property type="entry name" value="His_PPase_superfam"/>
</dbReference>
<keyword evidence="2" id="KW-1185">Reference proteome</keyword>
<name>A0A1R3HGW6_COCAP</name>
<dbReference type="AlphaFoldDB" id="A0A1R3HGW6"/>
<dbReference type="OrthoDB" id="414418at2759"/>
<dbReference type="SUPFAM" id="SSF53254">
    <property type="entry name" value="Phosphoglycerate mutase-like"/>
    <property type="match status" value="1"/>
</dbReference>
<dbReference type="OMA" id="NTTDGYQ"/>
<dbReference type="EMBL" id="AWWV01011992">
    <property type="protein sequence ID" value="OMO69571.1"/>
    <property type="molecule type" value="Genomic_DNA"/>
</dbReference>
<dbReference type="Gramene" id="OMO69571">
    <property type="protein sequence ID" value="OMO69571"/>
    <property type="gene ID" value="CCACVL1_19424"/>
</dbReference>
<reference evidence="1 2" key="1">
    <citation type="submission" date="2013-09" db="EMBL/GenBank/DDBJ databases">
        <title>Corchorus capsularis genome sequencing.</title>
        <authorList>
            <person name="Alam M."/>
            <person name="Haque M.S."/>
            <person name="Islam M.S."/>
            <person name="Emdad E.M."/>
            <person name="Islam M.M."/>
            <person name="Ahmed B."/>
            <person name="Halim A."/>
            <person name="Hossen Q.M.M."/>
            <person name="Hossain M.Z."/>
            <person name="Ahmed R."/>
            <person name="Khan M.M."/>
            <person name="Islam R."/>
            <person name="Rashid M.M."/>
            <person name="Khan S.A."/>
            <person name="Rahman M.S."/>
            <person name="Alam M."/>
        </authorList>
    </citation>
    <scope>NUCLEOTIDE SEQUENCE [LARGE SCALE GENOMIC DNA]</scope>
    <source>
        <strain evidence="2">cv. CVL-1</strain>
        <tissue evidence="1">Whole seedling</tissue>
    </source>
</reference>
<dbReference type="Gene3D" id="3.40.50.1240">
    <property type="entry name" value="Phosphoglycerate mutase-like"/>
    <property type="match status" value="1"/>
</dbReference>
<dbReference type="PANTHER" id="PTHR16469">
    <property type="entry name" value="UBIQUITIN-ASSOCIATED AND SH3 DOMAIN-CONTAINING BA-RELATED"/>
    <property type="match status" value="1"/>
</dbReference>
<dbReference type="STRING" id="210143.A0A1R3HGW6"/>
<dbReference type="Proteomes" id="UP000188268">
    <property type="component" value="Unassembled WGS sequence"/>
</dbReference>
<evidence type="ECO:0000313" key="2">
    <source>
        <dbReference type="Proteomes" id="UP000188268"/>
    </source>
</evidence>
<comment type="caution">
    <text evidence="1">The sequence shown here is derived from an EMBL/GenBank/DDBJ whole genome shotgun (WGS) entry which is preliminary data.</text>
</comment>
<sequence>MPPVGTLNINGLIYKVRPCGHLNPFAEPWHPLMNRAPESDRCLFLTFSKGHPLTEIEILTFFTHKYGNCVEKVYVHWAPPPGEENYGNDESSTTAQFGKIVFTGQTIPLLLTAGGAKECKFFVHGKPLWSPFPTPISIRVKNRDGRNSLLHRKTLLIIRATAMDSSETKPYYQNVVVMRHGDRMDNFDPTWKIKAERPWDPPLIDNGLARAFRTGLTLRNQLGFPIHRVFVSPFFRCVQTASEAVAALCSVGDNPNAKTSRDVVSSDPSKVKVSIEYGLCEMLNKETIRLDVAPKDGIFRFDIPKLEALLSTGTVDHTFERVYKEVPKWEETVMGTRSRYQNIVKALADKYPSENLLLVTHGEGVGVSVSGFLEDKTVVEVDYCAYSELKRPISFKNDSFTAGNFEVLTKSGQTGVTYFDNHQLVD</sequence>
<dbReference type="InterPro" id="IPR051710">
    <property type="entry name" value="Phosphatase_SH3-domain"/>
</dbReference>
<proteinExistence type="predicted"/>
<dbReference type="PANTHER" id="PTHR16469:SF27">
    <property type="entry name" value="UBIQUITIN-ASSOCIATED AND SH3 DOMAIN-CONTAINING BA-RELATED"/>
    <property type="match status" value="1"/>
</dbReference>
<dbReference type="FunFam" id="3.40.50.1240:FF:000039">
    <property type="entry name" value="Phosphoglycerate mutase family protein"/>
    <property type="match status" value="1"/>
</dbReference>